<feature type="chain" id="PRO_5038009564" evidence="3">
    <location>
        <begin position="31"/>
        <end position="338"/>
    </location>
</feature>
<feature type="domain" description="AB hydrolase-1" evidence="4">
    <location>
        <begin position="60"/>
        <end position="323"/>
    </location>
</feature>
<evidence type="ECO:0000256" key="2">
    <source>
        <dbReference type="ARBA" id="ARBA00022801"/>
    </source>
</evidence>
<dbReference type="InterPro" id="IPR000073">
    <property type="entry name" value="AB_hydrolase_1"/>
</dbReference>
<dbReference type="PRINTS" id="PR00111">
    <property type="entry name" value="ABHYDROLASE"/>
</dbReference>
<dbReference type="SUPFAM" id="SSF53474">
    <property type="entry name" value="alpha/beta-Hydrolases"/>
    <property type="match status" value="1"/>
</dbReference>
<evidence type="ECO:0000313" key="5">
    <source>
        <dbReference type="EMBL" id="MBH9576912.1"/>
    </source>
</evidence>
<feature type="signal peptide" evidence="3">
    <location>
        <begin position="1"/>
        <end position="30"/>
    </location>
</feature>
<evidence type="ECO:0000256" key="1">
    <source>
        <dbReference type="ARBA" id="ARBA00010088"/>
    </source>
</evidence>
<comment type="caution">
    <text evidence="5">The sequence shown here is derived from an EMBL/GenBank/DDBJ whole genome shotgun (WGS) entry which is preliminary data.</text>
</comment>
<keyword evidence="3" id="KW-0732">Signal</keyword>
<dbReference type="InterPro" id="IPR050266">
    <property type="entry name" value="AB_hydrolase_sf"/>
</dbReference>
<organism evidence="5 6">
    <name type="scientific">Inhella proteolytica</name>
    <dbReference type="NCBI Taxonomy" id="2795029"/>
    <lineage>
        <taxon>Bacteria</taxon>
        <taxon>Pseudomonadati</taxon>
        <taxon>Pseudomonadota</taxon>
        <taxon>Betaproteobacteria</taxon>
        <taxon>Burkholderiales</taxon>
        <taxon>Sphaerotilaceae</taxon>
        <taxon>Inhella</taxon>
    </lineage>
</organism>
<evidence type="ECO:0000313" key="6">
    <source>
        <dbReference type="Proteomes" id="UP000613266"/>
    </source>
</evidence>
<dbReference type="EMBL" id="JAEDAK010000004">
    <property type="protein sequence ID" value="MBH9576912.1"/>
    <property type="molecule type" value="Genomic_DNA"/>
</dbReference>
<sequence length="338" mass="37217">MLSLQHPLMPTRRQLALFLGASTLSTLAPANPTAPSTDWQEHTTETPDGPLAYARAGQGPLLVLLPGGPGGSGWALRHWSASLTDHFTVVVLDNIGRGRSERLADPRRYTLARDVEDLERLRQHLGQERLCVYGHSYGGLLAQAWGAAHPQRVRGLILGNTLHGARAWQEQLERCKAQVRFQHPAVWAQWQADRARGLRSDRDAFDTLLSPCLDTLYWHNPEHAGRKPPVGPPPSPQPERDRLNRTVYLAMLGDDPEWEVGGTLAGVEMLPQLPRIQAPALVLSGRADRICPPSAAQEIASVLPQAQCHVFEGSGHRPFVEEPEAWALRVAGFGRSLD</sequence>
<comment type="similarity">
    <text evidence="1">Belongs to the peptidase S33 family.</text>
</comment>
<dbReference type="Pfam" id="PF00561">
    <property type="entry name" value="Abhydrolase_1"/>
    <property type="match status" value="1"/>
</dbReference>
<protein>
    <submittedName>
        <fullName evidence="5">Alpha/beta fold hydrolase</fullName>
    </submittedName>
</protein>
<accession>A0A931J4W5</accession>
<name>A0A931J4W5_9BURK</name>
<dbReference type="InterPro" id="IPR029058">
    <property type="entry name" value="AB_hydrolase_fold"/>
</dbReference>
<dbReference type="GO" id="GO:0016020">
    <property type="term" value="C:membrane"/>
    <property type="evidence" value="ECO:0007669"/>
    <property type="project" value="TreeGrafter"/>
</dbReference>
<dbReference type="InterPro" id="IPR002410">
    <property type="entry name" value="Peptidase_S33"/>
</dbReference>
<dbReference type="RefSeq" id="WP_198110518.1">
    <property type="nucleotide sequence ID" value="NZ_JAEDAK010000004.1"/>
</dbReference>
<evidence type="ECO:0000256" key="3">
    <source>
        <dbReference type="SAM" id="SignalP"/>
    </source>
</evidence>
<dbReference type="PRINTS" id="PR00793">
    <property type="entry name" value="PROAMNOPTASE"/>
</dbReference>
<proteinExistence type="inferred from homology"/>
<keyword evidence="6" id="KW-1185">Reference proteome</keyword>
<evidence type="ECO:0000259" key="4">
    <source>
        <dbReference type="Pfam" id="PF00561"/>
    </source>
</evidence>
<dbReference type="PANTHER" id="PTHR43798:SF33">
    <property type="entry name" value="HYDROLASE, PUTATIVE (AFU_ORTHOLOGUE AFUA_2G14860)-RELATED"/>
    <property type="match status" value="1"/>
</dbReference>
<dbReference type="GO" id="GO:0006508">
    <property type="term" value="P:proteolysis"/>
    <property type="evidence" value="ECO:0007669"/>
    <property type="project" value="InterPro"/>
</dbReference>
<dbReference type="AlphaFoldDB" id="A0A931J4W5"/>
<reference evidence="5" key="1">
    <citation type="submission" date="2020-12" db="EMBL/GenBank/DDBJ databases">
        <title>The genome sequence of Inhella sp. 1Y17.</title>
        <authorList>
            <person name="Liu Y."/>
        </authorList>
    </citation>
    <scope>NUCLEOTIDE SEQUENCE</scope>
    <source>
        <strain evidence="5">1Y17</strain>
    </source>
</reference>
<gene>
    <name evidence="5" type="ORF">I7X39_08340</name>
</gene>
<keyword evidence="2 5" id="KW-0378">Hydrolase</keyword>
<dbReference type="Proteomes" id="UP000613266">
    <property type="component" value="Unassembled WGS sequence"/>
</dbReference>
<dbReference type="GO" id="GO:0008233">
    <property type="term" value="F:peptidase activity"/>
    <property type="evidence" value="ECO:0007669"/>
    <property type="project" value="InterPro"/>
</dbReference>
<dbReference type="Gene3D" id="3.40.50.1820">
    <property type="entry name" value="alpha/beta hydrolase"/>
    <property type="match status" value="1"/>
</dbReference>
<dbReference type="PANTHER" id="PTHR43798">
    <property type="entry name" value="MONOACYLGLYCEROL LIPASE"/>
    <property type="match status" value="1"/>
</dbReference>